<dbReference type="Pfam" id="PF21142">
    <property type="entry name" value="A2M_bMG2"/>
    <property type="match status" value="1"/>
</dbReference>
<dbReference type="InterPro" id="IPR041462">
    <property type="entry name" value="Bact_A2M_MG6"/>
</dbReference>
<dbReference type="InterPro" id="IPR021868">
    <property type="entry name" value="Alpha_2_Macroglob_MG3"/>
</dbReference>
<evidence type="ECO:0000259" key="10">
    <source>
        <dbReference type="SMART" id="SM01360"/>
    </source>
</evidence>
<dbReference type="Pfam" id="PF00207">
    <property type="entry name" value="A2M"/>
    <property type="match status" value="1"/>
</dbReference>
<dbReference type="InterPro" id="IPR041246">
    <property type="entry name" value="Bact_MG10"/>
</dbReference>
<dbReference type="Pfam" id="PF17972">
    <property type="entry name" value="bMG5"/>
    <property type="match status" value="1"/>
</dbReference>
<dbReference type="SUPFAM" id="SSF48239">
    <property type="entry name" value="Terpenoid cyclases/Protein prenyltransferases"/>
    <property type="match status" value="1"/>
</dbReference>
<dbReference type="InterPro" id="IPR009647">
    <property type="entry name" value="PBP_C"/>
</dbReference>
<evidence type="ECO:0000256" key="1">
    <source>
        <dbReference type="ARBA" id="ARBA00022645"/>
    </source>
</evidence>
<evidence type="ECO:0000259" key="9">
    <source>
        <dbReference type="SMART" id="SM01359"/>
    </source>
</evidence>
<dbReference type="PANTHER" id="PTHR40094">
    <property type="entry name" value="ALPHA-2-MACROGLOBULIN HOMOLOG"/>
    <property type="match status" value="1"/>
</dbReference>
<dbReference type="EC" id="2.4.99.28" evidence="6"/>
<organism evidence="11 12">
    <name type="scientific">Beauveria bassiana D1-5</name>
    <dbReference type="NCBI Taxonomy" id="1245745"/>
    <lineage>
        <taxon>Eukaryota</taxon>
        <taxon>Fungi</taxon>
        <taxon>Dikarya</taxon>
        <taxon>Ascomycota</taxon>
        <taxon>Pezizomycotina</taxon>
        <taxon>Sordariomycetes</taxon>
        <taxon>Hypocreomycetidae</taxon>
        <taxon>Hypocreales</taxon>
        <taxon>Cordycipitaceae</taxon>
        <taxon>Beauveria</taxon>
    </lineage>
</organism>
<evidence type="ECO:0000256" key="7">
    <source>
        <dbReference type="ARBA" id="ARBA00049902"/>
    </source>
</evidence>
<dbReference type="Pfam" id="PF00905">
    <property type="entry name" value="Transpeptidase"/>
    <property type="match status" value="1"/>
</dbReference>
<dbReference type="Proteomes" id="UP000030106">
    <property type="component" value="Unassembled WGS sequence"/>
</dbReference>
<dbReference type="FunFam" id="1.10.3810.10:FF:000006">
    <property type="entry name" value="Penicillin-binding protein 1C"/>
    <property type="match status" value="1"/>
</dbReference>
<dbReference type="InterPro" id="IPR002890">
    <property type="entry name" value="MG2"/>
</dbReference>
<dbReference type="Pfam" id="PF11974">
    <property type="entry name" value="bMG3"/>
    <property type="match status" value="1"/>
</dbReference>
<dbReference type="Gene3D" id="1.10.3810.10">
    <property type="entry name" value="Biosynthetic peptidoglycan transglycosylase-like"/>
    <property type="match status" value="1"/>
</dbReference>
<dbReference type="InterPro" id="IPR011625">
    <property type="entry name" value="A2M_N_BRD"/>
</dbReference>
<protein>
    <recommendedName>
        <fullName evidence="6">peptidoglycan glycosyltransferase</fullName>
        <ecNumber evidence="6">2.4.99.28</ecNumber>
    </recommendedName>
</protein>
<dbReference type="InterPro" id="IPR001599">
    <property type="entry name" value="Macroglobln_a2"/>
</dbReference>
<feature type="chain" id="PRO_5001996387" description="peptidoglycan glycosyltransferase" evidence="8">
    <location>
        <begin position="19"/>
        <end position="2405"/>
    </location>
</feature>
<dbReference type="SUPFAM" id="SSF56601">
    <property type="entry name" value="beta-lactamase/transpeptidase-like"/>
    <property type="match status" value="1"/>
</dbReference>
<feature type="signal peptide" evidence="8">
    <location>
        <begin position="1"/>
        <end position="18"/>
    </location>
</feature>
<dbReference type="GO" id="GO:0004180">
    <property type="term" value="F:carboxypeptidase activity"/>
    <property type="evidence" value="ECO:0007669"/>
    <property type="project" value="UniProtKB-KW"/>
</dbReference>
<evidence type="ECO:0000256" key="6">
    <source>
        <dbReference type="ARBA" id="ARBA00044770"/>
    </source>
</evidence>
<keyword evidence="5" id="KW-0511">Multifunctional enzyme</keyword>
<gene>
    <name evidence="11" type="ORF">BBAD15_g340</name>
</gene>
<dbReference type="InterPro" id="IPR011815">
    <property type="entry name" value="PBP_1c"/>
</dbReference>
<dbReference type="InterPro" id="IPR001264">
    <property type="entry name" value="Glyco_trans_51"/>
</dbReference>
<keyword evidence="2" id="KW-0645">Protease</keyword>
<dbReference type="Pfam" id="PF17970">
    <property type="entry name" value="bMG1"/>
    <property type="match status" value="1"/>
</dbReference>
<dbReference type="InterPro" id="IPR012338">
    <property type="entry name" value="Beta-lactam/transpept-like"/>
</dbReference>
<dbReference type="InterPro" id="IPR008930">
    <property type="entry name" value="Terpenoid_cyclase/PrenylTrfase"/>
</dbReference>
<dbReference type="Gene3D" id="1.50.10.20">
    <property type="match status" value="1"/>
</dbReference>
<dbReference type="FunFam" id="3.40.710.10:FF:000021">
    <property type="entry name" value="Penicillin-binding protein 1C"/>
    <property type="match status" value="1"/>
</dbReference>
<dbReference type="GO" id="GO:0004866">
    <property type="term" value="F:endopeptidase inhibitor activity"/>
    <property type="evidence" value="ECO:0007669"/>
    <property type="project" value="InterPro"/>
</dbReference>
<dbReference type="GO" id="GO:0006508">
    <property type="term" value="P:proteolysis"/>
    <property type="evidence" value="ECO:0007669"/>
    <property type="project" value="UniProtKB-KW"/>
</dbReference>
<dbReference type="InterPro" id="IPR011626">
    <property type="entry name" value="Alpha-macroglobulin_TED"/>
</dbReference>
<reference evidence="11 12" key="1">
    <citation type="submission" date="2012-10" db="EMBL/GenBank/DDBJ databases">
        <title>Genome sequencing and analysis of entomopathogenic fungi Beauveria bassiana D1-5.</title>
        <authorList>
            <person name="Li Q."/>
            <person name="Wang L."/>
            <person name="Zhang Z."/>
            <person name="Wang Q."/>
            <person name="Ren J."/>
            <person name="Wang M."/>
            <person name="Xu W."/>
            <person name="Wang J."/>
            <person name="Lu Y."/>
            <person name="Du Q."/>
            <person name="Sun Z."/>
        </authorList>
    </citation>
    <scope>NUCLEOTIDE SEQUENCE [LARGE SCALE GENOMIC DNA]</scope>
    <source>
        <strain evidence="11 12">D1-5</strain>
    </source>
</reference>
<keyword evidence="3 8" id="KW-0732">Signal</keyword>
<evidence type="ECO:0000313" key="12">
    <source>
        <dbReference type="Proteomes" id="UP000030106"/>
    </source>
</evidence>
<evidence type="ECO:0000256" key="5">
    <source>
        <dbReference type="ARBA" id="ARBA00023268"/>
    </source>
</evidence>
<evidence type="ECO:0000256" key="3">
    <source>
        <dbReference type="ARBA" id="ARBA00022729"/>
    </source>
</evidence>
<evidence type="ECO:0000256" key="8">
    <source>
        <dbReference type="SAM" id="SignalP"/>
    </source>
</evidence>
<dbReference type="EMBL" id="ANFO01000024">
    <property type="protein sequence ID" value="KGQ13744.1"/>
    <property type="molecule type" value="Genomic_DNA"/>
</dbReference>
<dbReference type="Pfam" id="PF00912">
    <property type="entry name" value="Transgly"/>
    <property type="match status" value="1"/>
</dbReference>
<accession>A0A0A2WKZ1</accession>
<evidence type="ECO:0000256" key="2">
    <source>
        <dbReference type="ARBA" id="ARBA00022670"/>
    </source>
</evidence>
<dbReference type="Pfam" id="PF17962">
    <property type="entry name" value="bMG6"/>
    <property type="match status" value="1"/>
</dbReference>
<keyword evidence="1" id="KW-0121">Carboxypeptidase</keyword>
<comment type="caution">
    <text evidence="11">The sequence shown here is derived from an EMBL/GenBank/DDBJ whole genome shotgun (WGS) entry which is preliminary data.</text>
</comment>
<feature type="domain" description="Alpha-2-macroglobulin" evidence="10">
    <location>
        <begin position="969"/>
        <end position="1060"/>
    </location>
</feature>
<dbReference type="InterPro" id="IPR040639">
    <property type="entry name" value="A2MG_MG1"/>
</dbReference>
<dbReference type="Pfam" id="PF07678">
    <property type="entry name" value="TED_complement"/>
    <property type="match status" value="1"/>
</dbReference>
<dbReference type="NCBIfam" id="NF008414">
    <property type="entry name" value="PRK11240.1"/>
    <property type="match status" value="1"/>
</dbReference>
<dbReference type="InterPro" id="IPR049120">
    <property type="entry name" value="A2M_bMG2"/>
</dbReference>
<keyword evidence="11" id="KW-0449">Lipoprotein</keyword>
<dbReference type="SMART" id="SM01360">
    <property type="entry name" value="A2M"/>
    <property type="match status" value="1"/>
</dbReference>
<name>A0A0A2WKZ1_BEABA</name>
<dbReference type="Pfam" id="PF01835">
    <property type="entry name" value="MG2"/>
    <property type="match status" value="1"/>
</dbReference>
<dbReference type="PANTHER" id="PTHR40094:SF1">
    <property type="entry name" value="UBIQUITIN DOMAIN-CONTAINING PROTEIN"/>
    <property type="match status" value="1"/>
</dbReference>
<dbReference type="InterPro" id="IPR041203">
    <property type="entry name" value="Bact_A2M_MG5"/>
</dbReference>
<dbReference type="Pfam" id="PF21765">
    <property type="entry name" value="CUB_A2MG"/>
    <property type="match status" value="1"/>
</dbReference>
<dbReference type="HOGENOM" id="CLU_000965_1_0_1"/>
<dbReference type="STRING" id="1245745.A0A0A2WKZ1"/>
<dbReference type="InterPro" id="IPR047565">
    <property type="entry name" value="Alpha-macroglob_thiol-ester_cl"/>
</dbReference>
<dbReference type="GO" id="GO:0008955">
    <property type="term" value="F:peptidoglycan glycosyltransferase activity"/>
    <property type="evidence" value="ECO:0007669"/>
    <property type="project" value="UniProtKB-EC"/>
</dbReference>
<feature type="domain" description="Alpha-2-macroglobulin bait region" evidence="9">
    <location>
        <begin position="758"/>
        <end position="906"/>
    </location>
</feature>
<dbReference type="Pfam" id="PF17973">
    <property type="entry name" value="bMG10"/>
    <property type="match status" value="1"/>
</dbReference>
<dbReference type="GO" id="GO:0008658">
    <property type="term" value="F:penicillin binding"/>
    <property type="evidence" value="ECO:0007669"/>
    <property type="project" value="InterPro"/>
</dbReference>
<dbReference type="Pfam" id="PF07703">
    <property type="entry name" value="A2M_BRD"/>
    <property type="match status" value="1"/>
</dbReference>
<dbReference type="NCBIfam" id="TIGR02073">
    <property type="entry name" value="PBP_1c"/>
    <property type="match status" value="1"/>
</dbReference>
<dbReference type="SMART" id="SM01359">
    <property type="entry name" value="A2M_N_2"/>
    <property type="match status" value="1"/>
</dbReference>
<dbReference type="InterPro" id="IPR051802">
    <property type="entry name" value="YfhM-like"/>
</dbReference>
<dbReference type="Pfam" id="PF06832">
    <property type="entry name" value="BiPBP_C"/>
    <property type="match status" value="1"/>
</dbReference>
<dbReference type="InterPro" id="IPR001460">
    <property type="entry name" value="PCN-bd_Tpept"/>
</dbReference>
<sequence>MNALRLTSLAALVCGLLALSGCDDKNNQQTGQPTASAAAEQNGKAETKPDAAQLEKLAQQSAGKPLKLLDASEVQLDGASTLVLTFSIPLDPNQDFNKVAHLVDKTSGKVDGAWELSSDLKELRLRHLEPKRTLIVTVDSGLLALNKATFDDSFEKQIATRDIQPSVGFASRGSLLPTKVIAGLPVMALNVDKVDVNFYRIKDSSLSGFVSQWQYRNSVSNWESDNLLKLADLVYTGRFDLNPARNTREKLMLPLGDIKPLQQPGVYLAIMNQAGHYAYSNAATLFTLSDVGVSVHRYHDRLDVFTQSLENGAAQSGVEIALLNEKGQTVGQTKSDGDGHATLEKLNKGTLLLARNGEQTTLLDLSRPALDLAEFDIAGEQGYSKQFFMFGPRDLYRPGESVIVNALLRDGDGKPLPPQPVKLEVVKPDGQVARTEVWQPANGLYQFTWPLSESAATGNWQVRVNTGDNQPRSWIFKVEDFMPERMALNLTAQSQPIAPEDTVNFDVAGRYLYGAPAAGNSLQGQLFLRPMREAVAKLPGFQFGDINEQNLSRSLDAVELTLDEQGHTTVSAESQWGDVHSPLRLILQASLLESGGRPVTRRVEQAIWPAQAMPGIRPQFASKEVYDYRTDTTRTQPIVDEDSSAGFDIVYADAQGEKLAVNDLDVRLIRERRDYYWSWEESEGWQSQYDQKDLVEAEQKLTLAAGETGKVAFPVEWGSYRLEVRDPENNLVSSLRFWAGYSWQDNSDGTGAVRPDRVTLKIDKPSYKAGDTINLHIAAPAAGKGYALVESSDGPLWWKEIDVPAGGIDLAIPVDKSWQRHDLYLSTVVIRPGDKARSATPKRAVGILHLPLGDESRRLDLTLQNPAKMRPNQNLTVKVKASVKNGEVPKQINVLLSAVDSGVLSITDYKTPDPWDAFFGRKRYGADIYDIYGQVIEGEGRLAALRFGGDGDEGDELSRGGKKPVNHVTIIAQQAQPVALDENGEGTVTLPIGDFNGELRVMAQAWTDDRFGNSEEKVTVAAPLVSELAAPRFMASGDTSRLALDLTNLTDRPQQLSVALSAQGLLALNGASTMDVKLAPGARGTLFIPVRALAGFGDGEIKAVINGLALPGETLADPVKQWKIGVRPAFPAQTVNSGAVVKPGETWTLPPAHLSGIAESTLEGQLLLSGRPPLNLARYIRELKAYPYGCLEQTTSGLFPSLYTNESELNALGIKGITDQQRRGAIDVGIARLLEMQSDNGGFGLWDKSGPEEYWLTAYVTDFLVRAGEQGYSVNGDALGKANQRLLRYLQDPGLIALRYSDDAPASRFAVQAYAALVLARQQKAPLGALRELWQRHEQARAGLPLVQLGIALKLMGDEPRSQQAIALGLKTQRSDKQIWMADYGSELRDKAMMLSLLEENKLLPDSQNQLLLELSDMAWSQRWLSTQETNALFIAGHGLQNVKGDWQAQTSLGAEPLASSQAVTRNLTAQQLSGLQVTNTGMASLYLRLDSAGYPQQAPAAYSNVLHIERHFLDAKGNTRSLASLKSGELVMVWLDVWADKNVPDALVVDLLPAGLELENQNLANSSASLGDSASEVQTLLNQMQQQDIQHMEFRDDRFVAALPLNEGQHATLIYLARAVTPGSYSVPVPQVESMLRSRRGYLWLIAPLLVAAFVWLADKLWPLPLREVNPARVVVAADGTPLWRFADAEGIWRYSVTLNQVSPRYLEALIGYEDRWFWDHPGVNPFSILRAAWQDLRSGEVISGGSTLTMQVARLLDPHPRTLGGKVRQVWRAFQLEWHLSKAEILTLYLNRAPFGGTLQGIGAASWAYLGKSPEQLSYSEAAMLAVLPQAPSRLRPDRWPDRAQLARDKVLRRMAEQGVWPRQQVNEALQEAVWLAPRQMPQLAPLLSRALVAKSKATLIATTLNAPLQRQLEELALNWKSRLPPRSSLAMLVVDHTTMQVRAWVGSADINDDSRFGHVDMVTAIRSPGSVLKPFVYGMAMDEGLIHPASLLQDVPRRFGDYRPGNFDTGFHGPVSMGDALVRSLNLPAVQVLEAYGPKRFAGQMGNVGLNLRFPQGSEPNLSLILGGGGARLDQIVAAYSAFARHGKAAQLRVLASDALRERPLMSPGAAWIIRRILAGEAQPQPDETLPPVVPLAWKTGTSYGYRDAWAIGINSRYLIGIWTGRPDSTPVAGQFGLGSAVPLLNQVNNLLQANSRVQQLHLPTDPRPASVTAAEVCWPGGQALSAGDVNCRRRLATWLLDDAQPPTLLAPGQEGSQGTRQLIWVDAQGKRVAADCPGARQQTVALWPLPLEPWLPQAERRAARLPAVSESCPPLQKESVTPLLLLGVRDGTILKRLPGQMQLPLRLSSQGGQGQRWWFINGESEESTGDGLALMLGKPGDYQVLVMDEFGQVASANFTLQ</sequence>
<proteinExistence type="predicted"/>
<dbReference type="InterPro" id="IPR049122">
    <property type="entry name" value="A2MG_CUB"/>
</dbReference>
<dbReference type="SUPFAM" id="SSF53955">
    <property type="entry name" value="Lysozyme-like"/>
    <property type="match status" value="1"/>
</dbReference>
<dbReference type="SMART" id="SM01419">
    <property type="entry name" value="Thiol-ester_cl"/>
    <property type="match status" value="1"/>
</dbReference>
<dbReference type="Gene3D" id="3.40.710.10">
    <property type="entry name" value="DD-peptidase/beta-lactamase superfamily"/>
    <property type="match status" value="1"/>
</dbReference>
<dbReference type="PROSITE" id="PS51257">
    <property type="entry name" value="PROKAR_LIPOPROTEIN"/>
    <property type="match status" value="1"/>
</dbReference>
<dbReference type="CDD" id="cd02891">
    <property type="entry name" value="A2M_like"/>
    <property type="match status" value="1"/>
</dbReference>
<dbReference type="InterPro" id="IPR023346">
    <property type="entry name" value="Lysozyme-like_dom_sf"/>
</dbReference>
<dbReference type="InterPro" id="IPR036950">
    <property type="entry name" value="PBP_transglycosylase"/>
</dbReference>
<dbReference type="Gene3D" id="2.60.40.1930">
    <property type="match status" value="1"/>
</dbReference>
<evidence type="ECO:0000256" key="4">
    <source>
        <dbReference type="ARBA" id="ARBA00022801"/>
    </source>
</evidence>
<keyword evidence="4" id="KW-0378">Hydrolase</keyword>
<evidence type="ECO:0000313" key="11">
    <source>
        <dbReference type="EMBL" id="KGQ13744.1"/>
    </source>
</evidence>
<comment type="catalytic activity">
    <reaction evidence="7">
        <text>[GlcNAc-(1-&gt;4)-Mur2Ac(oyl-L-Ala-gamma-D-Glu-L-Lys-D-Ala-D-Ala)](n)-di-trans,octa-cis-undecaprenyl diphosphate + beta-D-GlcNAc-(1-&gt;4)-Mur2Ac(oyl-L-Ala-gamma-D-Glu-L-Lys-D-Ala-D-Ala)-di-trans,octa-cis-undecaprenyl diphosphate = [GlcNAc-(1-&gt;4)-Mur2Ac(oyl-L-Ala-gamma-D-Glu-L-Lys-D-Ala-D-Ala)](n+1)-di-trans,octa-cis-undecaprenyl diphosphate + di-trans,octa-cis-undecaprenyl diphosphate + H(+)</text>
        <dbReference type="Rhea" id="RHEA:23708"/>
        <dbReference type="Rhea" id="RHEA-COMP:9602"/>
        <dbReference type="Rhea" id="RHEA-COMP:9603"/>
        <dbReference type="ChEBI" id="CHEBI:15378"/>
        <dbReference type="ChEBI" id="CHEBI:58405"/>
        <dbReference type="ChEBI" id="CHEBI:60033"/>
        <dbReference type="ChEBI" id="CHEBI:78435"/>
        <dbReference type="EC" id="2.4.99.28"/>
    </reaction>
</comment>